<accession>A0A286CVG1</accession>
<dbReference type="EMBL" id="OCND01000001">
    <property type="protein sequence ID" value="SOD50386.1"/>
    <property type="molecule type" value="Genomic_DNA"/>
</dbReference>
<keyword evidence="1" id="KW-0732">Signal</keyword>
<dbReference type="RefSeq" id="WP_141400661.1">
    <property type="nucleotide sequence ID" value="NZ_OCND01000001.1"/>
</dbReference>
<gene>
    <name evidence="2" type="ORF">SAMN06296416_10196</name>
</gene>
<name>A0A286CVG1_9GAMM</name>
<feature type="signal peptide" evidence="1">
    <location>
        <begin position="1"/>
        <end position="22"/>
    </location>
</feature>
<feature type="chain" id="PRO_5013126424" evidence="1">
    <location>
        <begin position="23"/>
        <end position="210"/>
    </location>
</feature>
<organism evidence="2 3">
    <name type="scientific">Pseudoxanthomonas wuyuanensis</name>
    <dbReference type="NCBI Taxonomy" id="1073196"/>
    <lineage>
        <taxon>Bacteria</taxon>
        <taxon>Pseudomonadati</taxon>
        <taxon>Pseudomonadota</taxon>
        <taxon>Gammaproteobacteria</taxon>
        <taxon>Lysobacterales</taxon>
        <taxon>Lysobacteraceae</taxon>
        <taxon>Pseudoxanthomonas</taxon>
    </lineage>
</organism>
<dbReference type="Proteomes" id="UP000219374">
    <property type="component" value="Unassembled WGS sequence"/>
</dbReference>
<evidence type="ECO:0000313" key="2">
    <source>
        <dbReference type="EMBL" id="SOD50386.1"/>
    </source>
</evidence>
<proteinExistence type="predicted"/>
<dbReference type="AlphaFoldDB" id="A0A286CVG1"/>
<sequence>MRQWLYALLLCTLSAAAWSAPADEEAVRAAFQAYKTAVLDRQGVNAADRVTSGTLDAYQRYRELALNGDRATLQALPITDRLQVLIIRHRVPTGQLHAMNGRAVFIYAVDRGWIGRESVVRTSIGEVSVDGDTATAGMRMGQAETPMNFEFQRQQGQWRFDLMPVIRMSESVFAQMAEQHRISENQLVMNLVGAVSGQPVDDSIWDAPAK</sequence>
<evidence type="ECO:0000256" key="1">
    <source>
        <dbReference type="SAM" id="SignalP"/>
    </source>
</evidence>
<evidence type="ECO:0000313" key="3">
    <source>
        <dbReference type="Proteomes" id="UP000219374"/>
    </source>
</evidence>
<dbReference type="OrthoDB" id="5984761at2"/>
<protein>
    <submittedName>
        <fullName evidence="2">Uncharacterized protein</fullName>
    </submittedName>
</protein>
<keyword evidence="3" id="KW-1185">Reference proteome</keyword>
<reference evidence="2 3" key="1">
    <citation type="submission" date="2017-09" db="EMBL/GenBank/DDBJ databases">
        <authorList>
            <person name="Ehlers B."/>
            <person name="Leendertz F.H."/>
        </authorList>
    </citation>
    <scope>NUCLEOTIDE SEQUENCE [LARGE SCALE GENOMIC DNA]</scope>
    <source>
        <strain evidence="2 3">CGMCC 1.10978</strain>
    </source>
</reference>